<feature type="transmembrane region" description="Helical" evidence="7">
    <location>
        <begin position="367"/>
        <end position="387"/>
    </location>
</feature>
<dbReference type="Pfam" id="PF00999">
    <property type="entry name" value="Na_H_Exchanger"/>
    <property type="match status" value="1"/>
</dbReference>
<evidence type="ECO:0000313" key="10">
    <source>
        <dbReference type="Proteomes" id="UP001597417"/>
    </source>
</evidence>
<dbReference type="PANTHER" id="PTHR32468:SF0">
    <property type="entry name" value="K(+)_H(+) ANTIPORTER 1"/>
    <property type="match status" value="1"/>
</dbReference>
<evidence type="ECO:0000256" key="6">
    <source>
        <dbReference type="ARBA" id="ARBA00023136"/>
    </source>
</evidence>
<feature type="domain" description="Cation/H+ exchanger transmembrane" evidence="8">
    <location>
        <begin position="19"/>
        <end position="391"/>
    </location>
</feature>
<dbReference type="PANTHER" id="PTHR32468">
    <property type="entry name" value="CATION/H + ANTIPORTER"/>
    <property type="match status" value="1"/>
</dbReference>
<evidence type="ECO:0000256" key="7">
    <source>
        <dbReference type="SAM" id="Phobius"/>
    </source>
</evidence>
<proteinExistence type="predicted"/>
<organism evidence="9 10">
    <name type="scientific">Amycolatopsis pigmentata</name>
    <dbReference type="NCBI Taxonomy" id="450801"/>
    <lineage>
        <taxon>Bacteria</taxon>
        <taxon>Bacillati</taxon>
        <taxon>Actinomycetota</taxon>
        <taxon>Actinomycetes</taxon>
        <taxon>Pseudonocardiales</taxon>
        <taxon>Pseudonocardiaceae</taxon>
        <taxon>Amycolatopsis</taxon>
    </lineage>
</organism>
<feature type="transmembrane region" description="Helical" evidence="7">
    <location>
        <begin position="132"/>
        <end position="153"/>
    </location>
</feature>
<evidence type="ECO:0000256" key="1">
    <source>
        <dbReference type="ARBA" id="ARBA00004141"/>
    </source>
</evidence>
<feature type="transmembrane region" description="Helical" evidence="7">
    <location>
        <begin position="195"/>
        <end position="215"/>
    </location>
</feature>
<dbReference type="InterPro" id="IPR006153">
    <property type="entry name" value="Cation/H_exchanger_TM"/>
</dbReference>
<comment type="subcellular location">
    <subcellularLocation>
        <location evidence="1">Membrane</location>
        <topology evidence="1">Multi-pass membrane protein</topology>
    </subcellularLocation>
</comment>
<evidence type="ECO:0000259" key="8">
    <source>
        <dbReference type="Pfam" id="PF00999"/>
    </source>
</evidence>
<evidence type="ECO:0000313" key="9">
    <source>
        <dbReference type="EMBL" id="MFD2417269.1"/>
    </source>
</evidence>
<keyword evidence="3 7" id="KW-0812">Transmembrane</keyword>
<feature type="transmembrane region" description="Helical" evidence="7">
    <location>
        <begin position="67"/>
        <end position="86"/>
    </location>
</feature>
<evidence type="ECO:0000256" key="3">
    <source>
        <dbReference type="ARBA" id="ARBA00022692"/>
    </source>
</evidence>
<comment type="caution">
    <text evidence="9">The sequence shown here is derived from an EMBL/GenBank/DDBJ whole genome shotgun (WGS) entry which is preliminary data.</text>
</comment>
<feature type="transmembrane region" description="Helical" evidence="7">
    <location>
        <begin position="339"/>
        <end position="361"/>
    </location>
</feature>
<feature type="transmembrane region" description="Helical" evidence="7">
    <location>
        <begin position="308"/>
        <end position="327"/>
    </location>
</feature>
<sequence>MTSQHVVLLMLALAAILVLTRLFGALARLLRQPKVIGEILAGIVLGPLLLHGAVGDALVAVDIRPHLAGLADIGLALFMFLVGSELDGNPLRGTGKAAALVSSASMLVPFGLGCLLALTLVHSHPAPSRTGLVLFMGVALSVTAFPVLARILTDHGIIRTPLGKLALSCAALADILAWVMLAVVVALVGGSGRSSWSVVLVVPYTGFLWFVARPLLAARSRRNRSEGELVTVALGTLLLSSAFTEWIGLHFIFGAFLAGVVMPKEITGTILRERLRGVADVLFLPVYFVIAGLQVDLTAIGDGGLGELALIVVVAAAGKFVSTLLAARASGVPRNEARVLAVLMNTRGLTELVILTVGSQLGLLDRALYSMLVVMALVTTAMTGLLLRLVLPSTEVAADVGLGRQRSVAAAGARNTFAGFSRRWRRVSPSMRRRR</sequence>
<dbReference type="RefSeq" id="WP_378264882.1">
    <property type="nucleotide sequence ID" value="NZ_JBHUKR010000007.1"/>
</dbReference>
<feature type="transmembrane region" description="Helical" evidence="7">
    <location>
        <begin position="39"/>
        <end position="61"/>
    </location>
</feature>
<feature type="transmembrane region" description="Helical" evidence="7">
    <location>
        <begin position="98"/>
        <end position="120"/>
    </location>
</feature>
<dbReference type="Proteomes" id="UP001597417">
    <property type="component" value="Unassembled WGS sequence"/>
</dbReference>
<dbReference type="Gene3D" id="1.20.1530.20">
    <property type="match status" value="1"/>
</dbReference>
<protein>
    <submittedName>
        <fullName evidence="9">Cation:proton antiporter</fullName>
    </submittedName>
</protein>
<gene>
    <name evidence="9" type="ORF">ACFSXZ_13145</name>
</gene>
<name>A0ABW5FSR6_9PSEU</name>
<accession>A0ABW5FSR6</accession>
<feature type="transmembrane region" description="Helical" evidence="7">
    <location>
        <begin position="6"/>
        <end position="27"/>
    </location>
</feature>
<dbReference type="InterPro" id="IPR038770">
    <property type="entry name" value="Na+/solute_symporter_sf"/>
</dbReference>
<keyword evidence="2" id="KW-0813">Transport</keyword>
<feature type="transmembrane region" description="Helical" evidence="7">
    <location>
        <begin position="165"/>
        <end position="189"/>
    </location>
</feature>
<keyword evidence="6 7" id="KW-0472">Membrane</keyword>
<evidence type="ECO:0000256" key="5">
    <source>
        <dbReference type="ARBA" id="ARBA00023065"/>
    </source>
</evidence>
<keyword evidence="10" id="KW-1185">Reference proteome</keyword>
<feature type="transmembrane region" description="Helical" evidence="7">
    <location>
        <begin position="278"/>
        <end position="296"/>
    </location>
</feature>
<evidence type="ECO:0000256" key="2">
    <source>
        <dbReference type="ARBA" id="ARBA00022448"/>
    </source>
</evidence>
<dbReference type="EMBL" id="JBHUKR010000007">
    <property type="protein sequence ID" value="MFD2417269.1"/>
    <property type="molecule type" value="Genomic_DNA"/>
</dbReference>
<dbReference type="InterPro" id="IPR050794">
    <property type="entry name" value="CPA2_transporter"/>
</dbReference>
<reference evidence="10" key="1">
    <citation type="journal article" date="2019" name="Int. J. Syst. Evol. Microbiol.">
        <title>The Global Catalogue of Microorganisms (GCM) 10K type strain sequencing project: providing services to taxonomists for standard genome sequencing and annotation.</title>
        <authorList>
            <consortium name="The Broad Institute Genomics Platform"/>
            <consortium name="The Broad Institute Genome Sequencing Center for Infectious Disease"/>
            <person name="Wu L."/>
            <person name="Ma J."/>
        </authorList>
    </citation>
    <scope>NUCLEOTIDE SEQUENCE [LARGE SCALE GENOMIC DNA]</scope>
    <source>
        <strain evidence="10">CGMCC 4.7645</strain>
    </source>
</reference>
<keyword evidence="4 7" id="KW-1133">Transmembrane helix</keyword>
<keyword evidence="5" id="KW-0406">Ion transport</keyword>
<feature type="transmembrane region" description="Helical" evidence="7">
    <location>
        <begin position="249"/>
        <end position="266"/>
    </location>
</feature>
<evidence type="ECO:0000256" key="4">
    <source>
        <dbReference type="ARBA" id="ARBA00022989"/>
    </source>
</evidence>